<proteinExistence type="predicted"/>
<name>A0A8J2KDX0_9HEXA</name>
<dbReference type="EMBL" id="CAJVCH010268334">
    <property type="protein sequence ID" value="CAG7734383.1"/>
    <property type="molecule type" value="Genomic_DNA"/>
</dbReference>
<accession>A0A8J2KDX0</accession>
<evidence type="ECO:0000313" key="2">
    <source>
        <dbReference type="EMBL" id="CAG7734383.1"/>
    </source>
</evidence>
<organism evidence="2 3">
    <name type="scientific">Allacma fusca</name>
    <dbReference type="NCBI Taxonomy" id="39272"/>
    <lineage>
        <taxon>Eukaryota</taxon>
        <taxon>Metazoa</taxon>
        <taxon>Ecdysozoa</taxon>
        <taxon>Arthropoda</taxon>
        <taxon>Hexapoda</taxon>
        <taxon>Collembola</taxon>
        <taxon>Symphypleona</taxon>
        <taxon>Sminthuridae</taxon>
        <taxon>Allacma</taxon>
    </lineage>
</organism>
<gene>
    <name evidence="2" type="ORF">AFUS01_LOCUS22777</name>
</gene>
<feature type="signal peptide" evidence="1">
    <location>
        <begin position="1"/>
        <end position="17"/>
    </location>
</feature>
<comment type="caution">
    <text evidence="2">The sequence shown here is derived from an EMBL/GenBank/DDBJ whole genome shotgun (WGS) entry which is preliminary data.</text>
</comment>
<feature type="non-terminal residue" evidence="2">
    <location>
        <position position="1"/>
    </location>
</feature>
<reference evidence="2" key="1">
    <citation type="submission" date="2021-06" db="EMBL/GenBank/DDBJ databases">
        <authorList>
            <person name="Hodson N. C."/>
            <person name="Mongue J. A."/>
            <person name="Jaron S. K."/>
        </authorList>
    </citation>
    <scope>NUCLEOTIDE SEQUENCE</scope>
</reference>
<keyword evidence="1" id="KW-0732">Signal</keyword>
<evidence type="ECO:0000256" key="1">
    <source>
        <dbReference type="SAM" id="SignalP"/>
    </source>
</evidence>
<feature type="chain" id="PRO_5035172503" evidence="1">
    <location>
        <begin position="18"/>
        <end position="139"/>
    </location>
</feature>
<dbReference type="Proteomes" id="UP000708208">
    <property type="component" value="Unassembled WGS sequence"/>
</dbReference>
<evidence type="ECO:0000313" key="3">
    <source>
        <dbReference type="Proteomes" id="UP000708208"/>
    </source>
</evidence>
<sequence>MNLLVILIFVHFNKFDATILPNGDQGMRPLNETKFRVMTFSGIWLTELEDTYKSGFPKNFGFSKYRNMSTVPNHNVPNGDGSNCQNVTFLSVEQNRRLVNKYGWDSVFNSTTQEMLNNPRARLFRYKHYGETEDYRFLR</sequence>
<protein>
    <submittedName>
        <fullName evidence="2">Uncharacterized protein</fullName>
    </submittedName>
</protein>
<dbReference type="AlphaFoldDB" id="A0A8J2KDX0"/>
<keyword evidence="3" id="KW-1185">Reference proteome</keyword>